<feature type="region of interest" description="Disordered" evidence="3">
    <location>
        <begin position="1049"/>
        <end position="1083"/>
    </location>
</feature>
<feature type="compositionally biased region" description="Basic and acidic residues" evidence="3">
    <location>
        <begin position="1071"/>
        <end position="1083"/>
    </location>
</feature>
<proteinExistence type="inferred from homology"/>
<evidence type="ECO:0000313" key="5">
    <source>
        <dbReference type="EMBL" id="TPX55149.1"/>
    </source>
</evidence>
<dbReference type="GO" id="GO:0004190">
    <property type="term" value="F:aspartic-type endopeptidase activity"/>
    <property type="evidence" value="ECO:0007669"/>
    <property type="project" value="UniProtKB-KW"/>
</dbReference>
<keyword evidence="6" id="KW-1185">Reference proteome</keyword>
<feature type="compositionally biased region" description="Basic residues" evidence="3">
    <location>
        <begin position="788"/>
        <end position="800"/>
    </location>
</feature>
<dbReference type="InterPro" id="IPR021109">
    <property type="entry name" value="Peptidase_aspartic_dom_sf"/>
</dbReference>
<dbReference type="PRINTS" id="PR01217">
    <property type="entry name" value="PRICHEXTENSN"/>
</dbReference>
<dbReference type="PANTHER" id="PTHR47966:SF51">
    <property type="entry name" value="BETA-SITE APP-CLEAVING ENZYME, ISOFORM A-RELATED"/>
    <property type="match status" value="1"/>
</dbReference>
<gene>
    <name evidence="5" type="ORF">PhCBS80983_g05571</name>
</gene>
<evidence type="ECO:0000259" key="4">
    <source>
        <dbReference type="PROSITE" id="PS51767"/>
    </source>
</evidence>
<dbReference type="Proteomes" id="UP000318582">
    <property type="component" value="Unassembled WGS sequence"/>
</dbReference>
<organism evidence="5 6">
    <name type="scientific">Powellomyces hirtus</name>
    <dbReference type="NCBI Taxonomy" id="109895"/>
    <lineage>
        <taxon>Eukaryota</taxon>
        <taxon>Fungi</taxon>
        <taxon>Fungi incertae sedis</taxon>
        <taxon>Chytridiomycota</taxon>
        <taxon>Chytridiomycota incertae sedis</taxon>
        <taxon>Chytridiomycetes</taxon>
        <taxon>Spizellomycetales</taxon>
        <taxon>Powellomycetaceae</taxon>
        <taxon>Powellomyces</taxon>
    </lineage>
</organism>
<comment type="similarity">
    <text evidence="1">Belongs to the peptidase A1 family.</text>
</comment>
<evidence type="ECO:0000256" key="1">
    <source>
        <dbReference type="ARBA" id="ARBA00007447"/>
    </source>
</evidence>
<feature type="domain" description="Peptidase A1" evidence="4">
    <location>
        <begin position="814"/>
        <end position="1305"/>
    </location>
</feature>
<feature type="region of interest" description="Disordered" evidence="3">
    <location>
        <begin position="964"/>
        <end position="1000"/>
    </location>
</feature>
<keyword evidence="2" id="KW-0645">Protease</keyword>
<feature type="compositionally biased region" description="Basic and acidic residues" evidence="3">
    <location>
        <begin position="726"/>
        <end position="754"/>
    </location>
</feature>
<accession>A0A507DTS1</accession>
<evidence type="ECO:0000313" key="6">
    <source>
        <dbReference type="Proteomes" id="UP000318582"/>
    </source>
</evidence>
<dbReference type="CDD" id="cd05471">
    <property type="entry name" value="pepsin_like"/>
    <property type="match status" value="1"/>
</dbReference>
<dbReference type="SUPFAM" id="SSF50630">
    <property type="entry name" value="Acid proteases"/>
    <property type="match status" value="1"/>
</dbReference>
<dbReference type="InterPro" id="IPR001969">
    <property type="entry name" value="Aspartic_peptidase_AS"/>
</dbReference>
<feature type="compositionally biased region" description="Basic and acidic residues" evidence="3">
    <location>
        <begin position="761"/>
        <end position="787"/>
    </location>
</feature>
<feature type="region of interest" description="Disordered" evidence="3">
    <location>
        <begin position="846"/>
        <end position="884"/>
    </location>
</feature>
<dbReference type="InterPro" id="IPR001461">
    <property type="entry name" value="Aspartic_peptidase_A1"/>
</dbReference>
<comment type="caution">
    <text evidence="5">The sequence shown here is derived from an EMBL/GenBank/DDBJ whole genome shotgun (WGS) entry which is preliminary data.</text>
</comment>
<feature type="region of interest" description="Disordered" evidence="3">
    <location>
        <begin position="646"/>
        <end position="817"/>
    </location>
</feature>
<evidence type="ECO:0000256" key="3">
    <source>
        <dbReference type="SAM" id="MobiDB-lite"/>
    </source>
</evidence>
<reference evidence="5 6" key="1">
    <citation type="journal article" date="2019" name="Sci. Rep.">
        <title>Comparative genomics of chytrid fungi reveal insights into the obligate biotrophic and pathogenic lifestyle of Synchytrium endobioticum.</title>
        <authorList>
            <person name="van de Vossenberg B.T.L.H."/>
            <person name="Warris S."/>
            <person name="Nguyen H.D.T."/>
            <person name="van Gent-Pelzer M.P.E."/>
            <person name="Joly D.L."/>
            <person name="van de Geest H.C."/>
            <person name="Bonants P.J.M."/>
            <person name="Smith D.S."/>
            <person name="Levesque C.A."/>
            <person name="van der Lee T.A.J."/>
        </authorList>
    </citation>
    <scope>NUCLEOTIDE SEQUENCE [LARGE SCALE GENOMIC DNA]</scope>
    <source>
        <strain evidence="5 6">CBS 809.83</strain>
    </source>
</reference>
<evidence type="ECO:0000256" key="2">
    <source>
        <dbReference type="ARBA" id="ARBA00022750"/>
    </source>
</evidence>
<dbReference type="GO" id="GO:0006508">
    <property type="term" value="P:proteolysis"/>
    <property type="evidence" value="ECO:0007669"/>
    <property type="project" value="InterPro"/>
</dbReference>
<protein>
    <recommendedName>
        <fullName evidence="4">Peptidase A1 domain-containing protein</fullName>
    </recommendedName>
</protein>
<dbReference type="PROSITE" id="PS00141">
    <property type="entry name" value="ASP_PROTEASE"/>
    <property type="match status" value="1"/>
</dbReference>
<dbReference type="STRING" id="109895.A0A507DTS1"/>
<name>A0A507DTS1_9FUNG</name>
<dbReference type="InterPro" id="IPR033121">
    <property type="entry name" value="PEPTIDASE_A1"/>
</dbReference>
<dbReference type="PROSITE" id="PS51767">
    <property type="entry name" value="PEPTIDASE_A1"/>
    <property type="match status" value="1"/>
</dbReference>
<keyword evidence="2" id="KW-0378">Hydrolase</keyword>
<dbReference type="PANTHER" id="PTHR47966">
    <property type="entry name" value="BETA-SITE APP-CLEAVING ENZYME, ISOFORM A-RELATED"/>
    <property type="match status" value="1"/>
</dbReference>
<dbReference type="Gene3D" id="2.40.70.10">
    <property type="entry name" value="Acid Proteases"/>
    <property type="match status" value="3"/>
</dbReference>
<keyword evidence="2" id="KW-0064">Aspartyl protease</keyword>
<dbReference type="Pfam" id="PF00026">
    <property type="entry name" value="Asp"/>
    <property type="match status" value="2"/>
</dbReference>
<dbReference type="EMBL" id="QEAQ01000125">
    <property type="protein sequence ID" value="TPX55149.1"/>
    <property type="molecule type" value="Genomic_DNA"/>
</dbReference>
<dbReference type="InterPro" id="IPR034164">
    <property type="entry name" value="Pepsin-like_dom"/>
</dbReference>
<feature type="compositionally biased region" description="Basic and acidic residues" evidence="3">
    <location>
        <begin position="656"/>
        <end position="715"/>
    </location>
</feature>
<sequence>MDDLLGAFESSLSLDPARQNLSALLADAAAVLERAEDASSNSGVELPSRAVESVADWVHNIPSRNLKADDHLTYATACWHATRLKCRAHKPLDNIEKLLEALQELDRDIGLSVWITDHPERCGDDDHDIMHATMPRGVPLDAAKARGIAAVARLSLTIGRAMSEGGNLRHGLHFHVTSIYIYNALRSNASVKAGLFITEREFRELYLYGINQALMLKNVSDLTVELATKLVSIHEVAIAEAVTSTQVHHPSTAAVPIVEPDAHFAAQEALGRALLAAGDIKPAYQAFFRALELMDVEWPFAESARKLQPSPNQILGILVSLTTCGMTIMRPASECLIHARAAVQITRQLQKQKPAGSTKCDLATVKLLHAVAVLTYRYALDVAGGPETASSPPVAIAVPGMERKGTLPAIRELVEEACACLKEALDGAPASDEKYGKRAIALQLAIVHLELREESAAHLVLLNNTLDRPLIIDLDNRRRNVESSSETSSLVAPFVNTVYSSALYVDRTSFPTSCTLPGQLEAPDPPTMHLPLSLPSCAAAFSILVTVVSSEPYAPGYEHDADAVGRTHNVRRILLEREARPHLSYLEELIQDRDAVRAKYRNHPLVAARPVSNAYAQTHDPIGDVLNTIEDKVHTWKNKGPHLAATQPHYEQQQPESKHDFPKPDEKSEHKPKKENSNPNNKYEEKPKPEHPKLGDKPEYKPEYTRDPKPHKPEPTPEYTPASRPQKPEPKPEYTGEPKPHKPEPTPEYNREPKPAYTPEAKPHKPEYKPHPEQEPKDSEYKPEPKPKKPTYKPKPKKPKGPIAVDAGDDPFDFIGSVEIGTPPQKFKFRFDTGTQLSWVKEAVYDGDSDGYSHKTPTPVSGFDPRKSRTWRSSETTGADDNYGYGKTSAKVKEGKDKVTVGGVTATITLKLRDQAEIDSQDKVDGHFGLSLRTADVPEPWLYQAVQSGQCDPIFALTPAPRIAPETKYDPPSAAGNYSRRNYEEETYSKPKPKPKPAKAQLSICGYDGAMPSQLNQITQSGQNLGLWQIQLQKLTVGSSIVPLVAKASKPVDSYEEPSDTYGEASGSYTKRSDSYEKRDDSYEKVDESIDAVVDSGSPFILLPKVAADKVHKIIGAICPGEQETYAPPEEDYGYENPDTYENGYEESYKDTNYDSEYDSYDYDEEDGGYEYEDYGNYKRGDLHTRSRKTNESPSGFFGSRNGVVKHDLCTVPCSNVHKLPNMTFTFSTGDHHLVPKAYIQRGPDEHGVEKCFSAFSTFDSETDEGKAVKTHAKDQGERLAVLGTAFTQMYSSIFYLGDVGGGQHNMLARRQSQNISLGPIPGFMFVMNDNLSWA</sequence>